<dbReference type="EMBL" id="JBHUFB010000020">
    <property type="protein sequence ID" value="MFD1815435.1"/>
    <property type="molecule type" value="Genomic_DNA"/>
</dbReference>
<accession>A0ABW4PA67</accession>
<sequence length="259" mass="28429">MTDVTPLMRRVTFAGAGVATYAHDPSRVPNVKLVFPDPDGNLVLPVGSASGRLSWPDPTVRQRVRTYTVRRLDPEKAEMDIDFVRHGDEGLASAWAERAQPGSAIGAAGGGGITAKESDWYLVVGDETALPAIGRMLERLHPDARGVALVEIDNPAEEQDLVRPVGVEVRWLHRNGAPAGSTELLIDAAKSVELPTDGSVFAWVSAESRVVLELRRYLRVEAGLNRKVTLVIGYWRLNATETEYGHTADHDRDFDEHYE</sequence>
<dbReference type="Pfam" id="PF04954">
    <property type="entry name" value="SIP"/>
    <property type="match status" value="1"/>
</dbReference>
<reference evidence="4" key="1">
    <citation type="journal article" date="2019" name="Int. J. Syst. Evol. Microbiol.">
        <title>The Global Catalogue of Microorganisms (GCM) 10K type strain sequencing project: providing services to taxonomists for standard genome sequencing and annotation.</title>
        <authorList>
            <consortium name="The Broad Institute Genomics Platform"/>
            <consortium name="The Broad Institute Genome Sequencing Center for Infectious Disease"/>
            <person name="Wu L."/>
            <person name="Ma J."/>
        </authorList>
    </citation>
    <scope>NUCLEOTIDE SEQUENCE [LARGE SCALE GENOMIC DNA]</scope>
    <source>
        <strain evidence="4">DT72</strain>
    </source>
</reference>
<evidence type="ECO:0000259" key="2">
    <source>
        <dbReference type="Pfam" id="PF08021"/>
    </source>
</evidence>
<dbReference type="RefSeq" id="WP_378487861.1">
    <property type="nucleotide sequence ID" value="NZ_JBHUFB010000020.1"/>
</dbReference>
<dbReference type="InterPro" id="IPR039261">
    <property type="entry name" value="FNR_nucleotide-bd"/>
</dbReference>
<organism evidence="3 4">
    <name type="scientific">Rhodococcus gannanensis</name>
    <dbReference type="NCBI Taxonomy" id="1960308"/>
    <lineage>
        <taxon>Bacteria</taxon>
        <taxon>Bacillati</taxon>
        <taxon>Actinomycetota</taxon>
        <taxon>Actinomycetes</taxon>
        <taxon>Mycobacteriales</taxon>
        <taxon>Nocardiaceae</taxon>
        <taxon>Rhodococcus</taxon>
    </lineage>
</organism>
<dbReference type="PANTHER" id="PTHR30157">
    <property type="entry name" value="FERRIC REDUCTASE, NADPH-DEPENDENT"/>
    <property type="match status" value="1"/>
</dbReference>
<dbReference type="Pfam" id="PF08021">
    <property type="entry name" value="FAD_binding_9"/>
    <property type="match status" value="1"/>
</dbReference>
<keyword evidence="4" id="KW-1185">Reference proteome</keyword>
<dbReference type="InterPro" id="IPR039374">
    <property type="entry name" value="SIP_fam"/>
</dbReference>
<dbReference type="InterPro" id="IPR013113">
    <property type="entry name" value="SIP_FAD-bd"/>
</dbReference>
<dbReference type="Gene3D" id="3.40.50.80">
    <property type="entry name" value="Nucleotide-binding domain of ferredoxin-NADP reductase (FNR) module"/>
    <property type="match status" value="1"/>
</dbReference>
<evidence type="ECO:0000313" key="4">
    <source>
        <dbReference type="Proteomes" id="UP001597286"/>
    </source>
</evidence>
<feature type="domain" description="SIP-like Rossmann fold" evidence="1">
    <location>
        <begin position="119"/>
        <end position="237"/>
    </location>
</feature>
<dbReference type="PANTHER" id="PTHR30157:SF0">
    <property type="entry name" value="NADPH-DEPENDENT FERRIC-CHELATE REDUCTASE"/>
    <property type="match status" value="1"/>
</dbReference>
<gene>
    <name evidence="3" type="ORF">ACFSJG_24715</name>
</gene>
<evidence type="ECO:0000259" key="1">
    <source>
        <dbReference type="Pfam" id="PF04954"/>
    </source>
</evidence>
<comment type="caution">
    <text evidence="3">The sequence shown here is derived from an EMBL/GenBank/DDBJ whole genome shotgun (WGS) entry which is preliminary data.</text>
</comment>
<name>A0ABW4PA67_9NOCA</name>
<dbReference type="CDD" id="cd06193">
    <property type="entry name" value="siderophore_interacting"/>
    <property type="match status" value="1"/>
</dbReference>
<dbReference type="Proteomes" id="UP001597286">
    <property type="component" value="Unassembled WGS sequence"/>
</dbReference>
<dbReference type="Gene3D" id="2.40.30.10">
    <property type="entry name" value="Translation factors"/>
    <property type="match status" value="1"/>
</dbReference>
<protein>
    <submittedName>
        <fullName evidence="3">Siderophore-interacting protein</fullName>
    </submittedName>
</protein>
<dbReference type="InterPro" id="IPR007037">
    <property type="entry name" value="SIP_rossman_dom"/>
</dbReference>
<proteinExistence type="predicted"/>
<evidence type="ECO:0000313" key="3">
    <source>
        <dbReference type="EMBL" id="MFD1815435.1"/>
    </source>
</evidence>
<feature type="domain" description="Siderophore-interacting FAD-binding" evidence="2">
    <location>
        <begin position="2"/>
        <end position="109"/>
    </location>
</feature>